<evidence type="ECO:0000259" key="2">
    <source>
        <dbReference type="Pfam" id="PF04865"/>
    </source>
</evidence>
<dbReference type="InterPro" id="IPR058531">
    <property type="entry name" value="Baseplate_J_M"/>
</dbReference>
<dbReference type="AlphaFoldDB" id="A0A6M1PDC4"/>
<accession>A0A6M1PDC4</accession>
<protein>
    <submittedName>
        <fullName evidence="5">Baseplate J/gp47 family protein</fullName>
    </submittedName>
</protein>
<comment type="similarity">
    <text evidence="1">Belongs to the Mu gp47/PBSX XkdT family.</text>
</comment>
<dbReference type="InterPro" id="IPR052399">
    <property type="entry name" value="Phage_Baseplate_Assmbl_Protein"/>
</dbReference>
<evidence type="ECO:0000313" key="6">
    <source>
        <dbReference type="Proteomes" id="UP000480151"/>
    </source>
</evidence>
<sequence length="355" mass="38193">MATLNDIYQQLINQISDDYDKTEGYLISDMMRSVSIVFADLYTKQEEIESLLDVDKLSGDQLTKFVLQRRGIKRNEATYAVGQVSVTGNGAVNIGDLFEVANGIQFRATETKTITDNGIVNIECVTAGSVGNVPANQIRQMPVTLSGITAVTNPVATHDGYEAETDNILRTRYYESLQQTATSGNVSHYKAWAKSISGVGSVKVFPVDNGVQGGIAEVDIVIIDQDKLPASTTLVSEVQEYIDPNSEGLGYGQAPIGAKCYVYAATTKTLDITLSITKSSEYTDAQVLQNITDSITSYIEGIAFQTTYVSEAKIGSAILDSAGVEDYSNLLINGQSGNVTVGEREVPFLGDVAIV</sequence>
<evidence type="ECO:0000259" key="3">
    <source>
        <dbReference type="Pfam" id="PF26078"/>
    </source>
</evidence>
<dbReference type="PANTHER" id="PTHR37829:SF3">
    <property type="entry name" value="PROTEIN JAYE-RELATED"/>
    <property type="match status" value="1"/>
</dbReference>
<dbReference type="Pfam" id="PF26079">
    <property type="entry name" value="Baseplate_J_C"/>
    <property type="match status" value="1"/>
</dbReference>
<evidence type="ECO:0000259" key="4">
    <source>
        <dbReference type="Pfam" id="PF26079"/>
    </source>
</evidence>
<reference evidence="5 6" key="1">
    <citation type="submission" date="2020-02" db="EMBL/GenBank/DDBJ databases">
        <authorList>
            <person name="Gao J."/>
            <person name="Sun J."/>
        </authorList>
    </citation>
    <scope>NUCLEOTIDE SEQUENCE [LARGE SCALE GENOMIC DNA]</scope>
    <source>
        <strain evidence="5 6">7124</strain>
    </source>
</reference>
<dbReference type="InterPro" id="IPR006949">
    <property type="entry name" value="Barrel_Baseplate_J-like"/>
</dbReference>
<dbReference type="Pfam" id="PF04865">
    <property type="entry name" value="Baseplate_J"/>
    <property type="match status" value="1"/>
</dbReference>
<feature type="domain" description="Baseplate J-like C-terminal" evidence="4">
    <location>
        <begin position="271"/>
        <end position="354"/>
    </location>
</feature>
<feature type="domain" description="Baseplate J-like central" evidence="3">
    <location>
        <begin position="181"/>
        <end position="264"/>
    </location>
</feature>
<dbReference type="EMBL" id="JAAKGU010000001">
    <property type="protein sequence ID" value="NGM81280.1"/>
    <property type="molecule type" value="Genomic_DNA"/>
</dbReference>
<gene>
    <name evidence="5" type="ORF">G5B47_02510</name>
</gene>
<keyword evidence="6" id="KW-1185">Reference proteome</keyword>
<proteinExistence type="inferred from homology"/>
<dbReference type="InterPro" id="IPR058530">
    <property type="entry name" value="Baseplate_J-like_C"/>
</dbReference>
<dbReference type="PANTHER" id="PTHR37829">
    <property type="entry name" value="PHAGE-LIKE ELEMENT PBSX PROTEIN XKDT"/>
    <property type="match status" value="1"/>
</dbReference>
<evidence type="ECO:0000256" key="1">
    <source>
        <dbReference type="ARBA" id="ARBA00038087"/>
    </source>
</evidence>
<name>A0A6M1PDC4_9BACL</name>
<evidence type="ECO:0000313" key="5">
    <source>
        <dbReference type="EMBL" id="NGM81280.1"/>
    </source>
</evidence>
<dbReference type="Proteomes" id="UP000480151">
    <property type="component" value="Unassembled WGS sequence"/>
</dbReference>
<dbReference type="RefSeq" id="WP_165093962.1">
    <property type="nucleotide sequence ID" value="NZ_JAAKGU010000001.1"/>
</dbReference>
<feature type="domain" description="Baseplate protein J-like barrel" evidence="2">
    <location>
        <begin position="84"/>
        <end position="160"/>
    </location>
</feature>
<dbReference type="Pfam" id="PF26078">
    <property type="entry name" value="Baseplate_J_M"/>
    <property type="match status" value="1"/>
</dbReference>
<organism evidence="5 6">
    <name type="scientific">Paenibacillus apii</name>
    <dbReference type="NCBI Taxonomy" id="1850370"/>
    <lineage>
        <taxon>Bacteria</taxon>
        <taxon>Bacillati</taxon>
        <taxon>Bacillota</taxon>
        <taxon>Bacilli</taxon>
        <taxon>Bacillales</taxon>
        <taxon>Paenibacillaceae</taxon>
        <taxon>Paenibacillus</taxon>
    </lineage>
</organism>
<comment type="caution">
    <text evidence="5">The sequence shown here is derived from an EMBL/GenBank/DDBJ whole genome shotgun (WGS) entry which is preliminary data.</text>
</comment>